<comment type="caution">
    <text evidence="3">The sequence shown here is derived from an EMBL/GenBank/DDBJ whole genome shotgun (WGS) entry which is preliminary data.</text>
</comment>
<feature type="compositionally biased region" description="Basic and acidic residues" evidence="1">
    <location>
        <begin position="527"/>
        <end position="537"/>
    </location>
</feature>
<evidence type="ECO:0000313" key="4">
    <source>
        <dbReference type="Proteomes" id="UP000747542"/>
    </source>
</evidence>
<dbReference type="Proteomes" id="UP000747542">
    <property type="component" value="Unassembled WGS sequence"/>
</dbReference>
<organism evidence="3 4">
    <name type="scientific">Homarus americanus</name>
    <name type="common">American lobster</name>
    <dbReference type="NCBI Taxonomy" id="6706"/>
    <lineage>
        <taxon>Eukaryota</taxon>
        <taxon>Metazoa</taxon>
        <taxon>Ecdysozoa</taxon>
        <taxon>Arthropoda</taxon>
        <taxon>Crustacea</taxon>
        <taxon>Multicrustacea</taxon>
        <taxon>Malacostraca</taxon>
        <taxon>Eumalacostraca</taxon>
        <taxon>Eucarida</taxon>
        <taxon>Decapoda</taxon>
        <taxon>Pleocyemata</taxon>
        <taxon>Astacidea</taxon>
        <taxon>Nephropoidea</taxon>
        <taxon>Nephropidae</taxon>
        <taxon>Homarus</taxon>
    </lineage>
</organism>
<feature type="compositionally biased region" description="Polar residues" evidence="1">
    <location>
        <begin position="379"/>
        <end position="401"/>
    </location>
</feature>
<keyword evidence="2" id="KW-0812">Transmembrane</keyword>
<reference evidence="3" key="1">
    <citation type="journal article" date="2021" name="Sci. Adv.">
        <title>The American lobster genome reveals insights on longevity, neural, and immune adaptations.</title>
        <authorList>
            <person name="Polinski J.M."/>
            <person name="Zimin A.V."/>
            <person name="Clark K.F."/>
            <person name="Kohn A.B."/>
            <person name="Sadowski N."/>
            <person name="Timp W."/>
            <person name="Ptitsyn A."/>
            <person name="Khanna P."/>
            <person name="Romanova D.Y."/>
            <person name="Williams P."/>
            <person name="Greenwood S.J."/>
            <person name="Moroz L.L."/>
            <person name="Walt D.R."/>
            <person name="Bodnar A.G."/>
        </authorList>
    </citation>
    <scope>NUCLEOTIDE SEQUENCE</scope>
    <source>
        <strain evidence="3">GMGI-L3</strain>
    </source>
</reference>
<dbReference type="AlphaFoldDB" id="A0A8J5K2C1"/>
<keyword evidence="4" id="KW-1185">Reference proteome</keyword>
<keyword evidence="2" id="KW-0472">Membrane</keyword>
<evidence type="ECO:0000256" key="2">
    <source>
        <dbReference type="SAM" id="Phobius"/>
    </source>
</evidence>
<feature type="transmembrane region" description="Helical" evidence="2">
    <location>
        <begin position="335"/>
        <end position="358"/>
    </location>
</feature>
<feature type="transmembrane region" description="Helical" evidence="2">
    <location>
        <begin position="74"/>
        <end position="93"/>
    </location>
</feature>
<gene>
    <name evidence="3" type="ORF">Hamer_G002935</name>
</gene>
<dbReference type="EMBL" id="JAHLQT010026447">
    <property type="protein sequence ID" value="KAG7163704.1"/>
    <property type="molecule type" value="Genomic_DNA"/>
</dbReference>
<protein>
    <submittedName>
        <fullName evidence="3">Uncharacterized protein</fullName>
    </submittedName>
</protein>
<dbReference type="OrthoDB" id="6365086at2759"/>
<feature type="region of interest" description="Disordered" evidence="1">
    <location>
        <begin position="364"/>
        <end position="537"/>
    </location>
</feature>
<evidence type="ECO:0000256" key="1">
    <source>
        <dbReference type="SAM" id="MobiDB-lite"/>
    </source>
</evidence>
<sequence>MWAFRTSISPVSTAPVNSVYMRRMSETQTMTQQQQQGARLAIAELRTVKWVASQPLVKQVYDAAKPRYLTLKQAAIIGWFIILYEVILVWWWTFIHNLPLPVMVLSLLQQADSLTVRVLDFSQQRLEWWWDASGVRLMWLRESFLVKLDKYITFIDGYLLRLQDIFAPFFTILITPIRIIYEYLNVNPKSTSRPLVSGKADSLRQGMAMEGEKYGDEEYEDWGEDYLSDASTDSKRLLKNDPQGQSYNRLRTTVTAEGKLRAAMYHRVKKELGLMRKNSIRFSCGIVNYARQMMEPRMRPYAESFQVSCQKWAREYEITDMTAPLQEEWNSDKRFLAKALALARALCVVYLAFLLRLVKGKKNRRTRSMRSESLRRRAQNMTCNNSSHPLSPSALQQSSEPTPSPPLEVPASLQEPALREEEEDLDDSPSKNNALANKKTPAYNADSDRTISPIEEELSDVDVTNKKENDHDASEGSITSFDESSKDSGFSDKKSEDEDPVLVKQPKKGVTIMTPTSPGQTKNKNKKIGDKKLFSRQ</sequence>
<keyword evidence="2" id="KW-1133">Transmembrane helix</keyword>
<proteinExistence type="predicted"/>
<accession>A0A8J5K2C1</accession>
<evidence type="ECO:0000313" key="3">
    <source>
        <dbReference type="EMBL" id="KAG7163704.1"/>
    </source>
</evidence>
<feature type="compositionally biased region" description="Basic and acidic residues" evidence="1">
    <location>
        <begin position="483"/>
        <end position="496"/>
    </location>
</feature>
<name>A0A8J5K2C1_HOMAM</name>
<feature type="compositionally biased region" description="Basic and acidic residues" evidence="1">
    <location>
        <begin position="463"/>
        <end position="474"/>
    </location>
</feature>